<proteinExistence type="evidence at transcript level"/>
<dbReference type="PANTHER" id="PTHR10133:SF27">
    <property type="entry name" value="DNA POLYMERASE NU"/>
    <property type="match status" value="1"/>
</dbReference>
<feature type="non-terminal residue" evidence="2">
    <location>
        <position position="208"/>
    </location>
</feature>
<dbReference type="InterPro" id="IPR036397">
    <property type="entry name" value="RNaseH_sf"/>
</dbReference>
<dbReference type="InterPro" id="IPR002298">
    <property type="entry name" value="DNA_polymerase_A"/>
</dbReference>
<protein>
    <submittedName>
        <fullName evidence="2">Mitochondrial dna polymerase a</fullName>
    </submittedName>
</protein>
<reference evidence="2" key="2">
    <citation type="journal article" date="2012" name="Nat. Commun.">
        <title>Draft genome sequence and genetic transformation of the oleaginous alga Nannochloropis gaditana.</title>
        <authorList>
            <person name="Radakovits R."/>
            <person name="Jinkerson R.E."/>
            <person name="Fuerstenberg S.I."/>
            <person name="Tae H."/>
            <person name="Settlage R.E."/>
            <person name="Boore J.L."/>
            <person name="Posewitz M.C."/>
        </authorList>
    </citation>
    <scope>NUCLEOTIDE SEQUENCE</scope>
    <source>
        <strain evidence="2">CCMP526</strain>
    </source>
</reference>
<dbReference type="GO" id="GO:0003887">
    <property type="term" value="F:DNA-directed DNA polymerase activity"/>
    <property type="evidence" value="ECO:0007669"/>
    <property type="project" value="InterPro"/>
</dbReference>
<sequence length="208" mass="23737">MKELFGVKSTRKDGSEGNSVRIPELREIQADPTLRLKWIGYSALDARSTWALREELARRLQAVHWEREPLDASGGRDGATMYDFYHRYFVPFGNVLTDMERVGIRVDAKNYLAAVQIQAEKDKEAALERFLAWASKYDASMRYSNPASSAQMQTFLFGGSKTSKDKLVPRSRTFKMEIPERYRTEIEAMLDKEEATDDEEPSPPSSPA</sequence>
<gene>
    <name evidence="2" type="ORF">NGATSA_3047800</name>
</gene>
<dbReference type="EMBL" id="JU969029">
    <property type="protein sequence ID" value="AFJ68910.1"/>
    <property type="molecule type" value="mRNA"/>
</dbReference>
<feature type="region of interest" description="Disordered" evidence="1">
    <location>
        <begin position="189"/>
        <end position="208"/>
    </location>
</feature>
<organism evidence="2">
    <name type="scientific">Nannochloropsis gaditana (strain CCMP526)</name>
    <name type="common">Green microalga</name>
    <name type="synonym">Microchloropsis gaditana</name>
    <dbReference type="NCBI Taxonomy" id="1093141"/>
    <lineage>
        <taxon>Eukaryota</taxon>
        <taxon>Sar</taxon>
        <taxon>Stramenopiles</taxon>
        <taxon>Ochrophyta</taxon>
        <taxon>Eustigmatophyceae</taxon>
        <taxon>Eustigmatales</taxon>
        <taxon>Monodopsidaceae</taxon>
        <taxon>Nannochloropsis</taxon>
    </lineage>
</organism>
<evidence type="ECO:0000256" key="1">
    <source>
        <dbReference type="SAM" id="MobiDB-lite"/>
    </source>
</evidence>
<dbReference type="GO" id="GO:0006302">
    <property type="term" value="P:double-strand break repair"/>
    <property type="evidence" value="ECO:0007669"/>
    <property type="project" value="TreeGrafter"/>
</dbReference>
<dbReference type="GO" id="GO:0003676">
    <property type="term" value="F:nucleic acid binding"/>
    <property type="evidence" value="ECO:0007669"/>
    <property type="project" value="InterPro"/>
</dbReference>
<reference evidence="2" key="1">
    <citation type="journal article" date="2012" name="Bioengineered">
        <title>Additional insights into the genome of the oleaginous model alga Nannochloropsis gaditana.</title>
        <authorList>
            <person name="Jinkerson R.E."/>
            <person name="Radakovits R."/>
            <person name="Posewitz M.C."/>
        </authorList>
    </citation>
    <scope>NUCLEOTIDE SEQUENCE</scope>
    <source>
        <strain evidence="2">CCMP526</strain>
    </source>
</reference>
<accession>I2CPS7</accession>
<dbReference type="AlphaFoldDB" id="I2CPS7"/>
<evidence type="ECO:0000313" key="2">
    <source>
        <dbReference type="EMBL" id="AFJ68910.1"/>
    </source>
</evidence>
<name>I2CPS7_NANGC</name>
<dbReference type="Gene3D" id="3.30.420.10">
    <property type="entry name" value="Ribonuclease H-like superfamily/Ribonuclease H"/>
    <property type="match status" value="1"/>
</dbReference>
<dbReference type="GO" id="GO:0006261">
    <property type="term" value="P:DNA-templated DNA replication"/>
    <property type="evidence" value="ECO:0007669"/>
    <property type="project" value="InterPro"/>
</dbReference>
<dbReference type="PANTHER" id="PTHR10133">
    <property type="entry name" value="DNA POLYMERASE I"/>
    <property type="match status" value="1"/>
</dbReference>